<dbReference type="Proteomes" id="UP000020766">
    <property type="component" value="Unassembled WGS sequence"/>
</dbReference>
<evidence type="ECO:0000313" key="3">
    <source>
        <dbReference type="Proteomes" id="UP000020766"/>
    </source>
</evidence>
<dbReference type="InterPro" id="IPR004919">
    <property type="entry name" value="GmrSD_N"/>
</dbReference>
<evidence type="ECO:0000259" key="1">
    <source>
        <dbReference type="Pfam" id="PF03235"/>
    </source>
</evidence>
<feature type="domain" description="GmrSD restriction endonucleases N-terminal" evidence="1">
    <location>
        <begin position="12"/>
        <end position="227"/>
    </location>
</feature>
<gene>
    <name evidence="2" type="ORF">AX13_04745</name>
</gene>
<comment type="caution">
    <text evidence="2">The sequence shown here is derived from an EMBL/GenBank/DDBJ whole genome shotgun (WGS) entry which is preliminary data.</text>
</comment>
<reference evidence="2 3" key="1">
    <citation type="submission" date="2014-01" db="EMBL/GenBank/DDBJ databases">
        <title>Interspecies Systems Biology Uncovers Metabolites Affecting C. elegans Gene Expression and Life History Traits.</title>
        <authorList>
            <person name="Watson E."/>
            <person name="Macneil L.T."/>
            <person name="Ritter A.D."/>
            <person name="Yilmaz L.S."/>
            <person name="Rosebrock A.P."/>
            <person name="Caudy A.A."/>
            <person name="Walhout A.J."/>
        </authorList>
    </citation>
    <scope>NUCLEOTIDE SEQUENCE [LARGE SCALE GENOMIC DNA]</scope>
    <source>
        <strain evidence="2 3">DA1877</strain>
    </source>
</reference>
<organism evidence="2 3">
    <name type="scientific">Comamonas aquatica DA1877</name>
    <dbReference type="NCBI Taxonomy" id="1457173"/>
    <lineage>
        <taxon>Bacteria</taxon>
        <taxon>Pseudomonadati</taxon>
        <taxon>Pseudomonadota</taxon>
        <taxon>Betaproteobacteria</taxon>
        <taxon>Burkholderiales</taxon>
        <taxon>Comamonadaceae</taxon>
        <taxon>Comamonas</taxon>
    </lineage>
</organism>
<dbReference type="RefSeq" id="WP_043385056.1">
    <property type="nucleotide sequence ID" value="NZ_JBOK01000016.1"/>
</dbReference>
<dbReference type="PANTHER" id="PTHR35149:SF2">
    <property type="entry name" value="DUF262 DOMAIN-CONTAINING PROTEIN"/>
    <property type="match status" value="1"/>
</dbReference>
<proteinExistence type="predicted"/>
<dbReference type="AlphaFoldDB" id="A0A014MMP5"/>
<dbReference type="PATRIC" id="fig|1457173.3.peg.2622"/>
<accession>A0A014MMP5</accession>
<dbReference type="PANTHER" id="PTHR35149">
    <property type="entry name" value="SLL5132 PROTEIN"/>
    <property type="match status" value="1"/>
</dbReference>
<dbReference type="EMBL" id="JBOK01000016">
    <property type="protein sequence ID" value="EXU79419.1"/>
    <property type="molecule type" value="Genomic_DNA"/>
</dbReference>
<sequence length="614" mass="71821">MKEIQAKTRSVRELLSDTKYGIDYYQREYKWQTKQIVELVSDLTTAFLEEYQPQHERKDVASYGHYFLGSIVISQPDEKKQIVDGQQRLTSLTLLLIYLHNIQKDRPDAVSIEKMIFSEEYGEKSFNLDIPERNECMNALFDGTPYDAVDQVESIQNLIGRYNDIVEAFPAEIANDKALPYFVDWLRNKTQLVEITAYADADAYTIFETMNDRGLSLSNTDMLKGYLLASITDTAKRAEANKEIKHWLLTFAKRDSERDSKESEADFFKAWLRAKYAQDIRERKKGAKPEDFDLIGTEYHRWVRAKDYLIGLNTSDEFNRWVRQDLRFFARVYLELLDASETLKPGLESVRFNADHGFTQQFQVLLAPLLPTDDEATVRAKLKLTADYLDCWLNRRLWNFKSIDYSTLQYATFLLTKELRNLSLDALRDKLITRLTNDKKELPLDDQPYLNNWNAKSLHRQLSRFTHWLEEQSGQPGRYLEYIVRSGKNAYEIEHLWANHFERHTDEFAHAQEFSTHRNKVGGLVLLPKKINASLNDKAYSDKLEHYQSENLLARSLHPMCYVHNPGFLKLKAETGLPFKAFTEFKKANFDDRFSLYKGIAELLWSADRLKEVA</sequence>
<evidence type="ECO:0000313" key="2">
    <source>
        <dbReference type="EMBL" id="EXU79419.1"/>
    </source>
</evidence>
<name>A0A014MMP5_9BURK</name>
<dbReference type="Pfam" id="PF03235">
    <property type="entry name" value="GmrSD_N"/>
    <property type="match status" value="1"/>
</dbReference>
<protein>
    <recommendedName>
        <fullName evidence="1">GmrSD restriction endonucleases N-terminal domain-containing protein</fullName>
    </recommendedName>
</protein>
<keyword evidence="3" id="KW-1185">Reference proteome</keyword>